<sequence length="89" mass="10213">MSFLLGTQSVYAYNSVEYNVEESVTYPQQDLEEESHDNGSDNNLGYVFAVFAIVWGLFFAFMILLMRKQTHIDTEISALKQLLKKRGNP</sequence>
<proteinExistence type="predicted"/>
<reference evidence="2" key="1">
    <citation type="submission" date="2018-05" db="EMBL/GenBank/DDBJ databases">
        <authorList>
            <person name="Lanie J.A."/>
            <person name="Ng W.-L."/>
            <person name="Kazmierczak K.M."/>
            <person name="Andrzejewski T.M."/>
            <person name="Davidsen T.M."/>
            <person name="Wayne K.J."/>
            <person name="Tettelin H."/>
            <person name="Glass J.I."/>
            <person name="Rusch D."/>
            <person name="Podicherti R."/>
            <person name="Tsui H.-C.T."/>
            <person name="Winkler M.E."/>
        </authorList>
    </citation>
    <scope>NUCLEOTIDE SEQUENCE</scope>
</reference>
<protein>
    <recommendedName>
        <fullName evidence="3">CcmD family protein</fullName>
    </recommendedName>
</protein>
<dbReference type="AlphaFoldDB" id="A0A382UAI5"/>
<evidence type="ECO:0000256" key="1">
    <source>
        <dbReference type="SAM" id="Phobius"/>
    </source>
</evidence>
<keyword evidence="1" id="KW-1133">Transmembrane helix</keyword>
<keyword evidence="1" id="KW-0812">Transmembrane</keyword>
<evidence type="ECO:0008006" key="3">
    <source>
        <dbReference type="Google" id="ProtNLM"/>
    </source>
</evidence>
<dbReference type="EMBL" id="UINC01142761">
    <property type="protein sequence ID" value="SVD31290.1"/>
    <property type="molecule type" value="Genomic_DNA"/>
</dbReference>
<evidence type="ECO:0000313" key="2">
    <source>
        <dbReference type="EMBL" id="SVD31290.1"/>
    </source>
</evidence>
<keyword evidence="1" id="KW-0472">Membrane</keyword>
<feature type="transmembrane region" description="Helical" evidence="1">
    <location>
        <begin position="44"/>
        <end position="65"/>
    </location>
</feature>
<name>A0A382UAI5_9ZZZZ</name>
<organism evidence="2">
    <name type="scientific">marine metagenome</name>
    <dbReference type="NCBI Taxonomy" id="408172"/>
    <lineage>
        <taxon>unclassified sequences</taxon>
        <taxon>metagenomes</taxon>
        <taxon>ecological metagenomes</taxon>
    </lineage>
</organism>
<gene>
    <name evidence="2" type="ORF">METZ01_LOCUS384144</name>
</gene>
<accession>A0A382UAI5</accession>